<sequence length="110" mass="12617">MLTTRLGISLQSLSRAIFNPKVVPSRTFISATTGESFNYQRESSPFIKTPSEVCTLPYFVRRTKFLSLPVYTEYRNAGTRLLTVIRRIQGDPQQLVADLQTSFPEWKNQI</sequence>
<proteinExistence type="predicted"/>
<evidence type="ECO:0000313" key="2">
    <source>
        <dbReference type="Proteomes" id="UP001165960"/>
    </source>
</evidence>
<evidence type="ECO:0000313" key="1">
    <source>
        <dbReference type="EMBL" id="KAJ9061865.1"/>
    </source>
</evidence>
<keyword evidence="2" id="KW-1185">Reference proteome</keyword>
<keyword evidence="1" id="KW-0689">Ribosomal protein</keyword>
<dbReference type="Proteomes" id="UP001165960">
    <property type="component" value="Unassembled WGS sequence"/>
</dbReference>
<keyword evidence="1" id="KW-0687">Ribonucleoprotein</keyword>
<dbReference type="EMBL" id="QTSX02005037">
    <property type="protein sequence ID" value="KAJ9061865.1"/>
    <property type="molecule type" value="Genomic_DNA"/>
</dbReference>
<comment type="caution">
    <text evidence="1">The sequence shown here is derived from an EMBL/GenBank/DDBJ whole genome shotgun (WGS) entry which is preliminary data.</text>
</comment>
<accession>A0ACC2SHU7</accession>
<organism evidence="1 2">
    <name type="scientific">Entomophthora muscae</name>
    <dbReference type="NCBI Taxonomy" id="34485"/>
    <lineage>
        <taxon>Eukaryota</taxon>
        <taxon>Fungi</taxon>
        <taxon>Fungi incertae sedis</taxon>
        <taxon>Zoopagomycota</taxon>
        <taxon>Entomophthoromycotina</taxon>
        <taxon>Entomophthoromycetes</taxon>
        <taxon>Entomophthorales</taxon>
        <taxon>Entomophthoraceae</taxon>
        <taxon>Entomophthora</taxon>
    </lineage>
</organism>
<gene>
    <name evidence="1" type="primary">img2_2</name>
    <name evidence="1" type="ORF">DSO57_1016440</name>
</gene>
<name>A0ACC2SHU7_9FUNG</name>
<reference evidence="1" key="1">
    <citation type="submission" date="2022-04" db="EMBL/GenBank/DDBJ databases">
        <title>Genome of the entomopathogenic fungus Entomophthora muscae.</title>
        <authorList>
            <person name="Elya C."/>
            <person name="Lovett B.R."/>
            <person name="Lee E."/>
            <person name="Macias A.M."/>
            <person name="Hajek A.E."/>
            <person name="De Bivort B.L."/>
            <person name="Kasson M.T."/>
            <person name="De Fine Licht H.H."/>
            <person name="Stajich J.E."/>
        </authorList>
    </citation>
    <scope>NUCLEOTIDE SEQUENCE</scope>
    <source>
        <strain evidence="1">Berkeley</strain>
    </source>
</reference>
<protein>
    <submittedName>
        <fullName evidence="1">54S ribosomal protein img2, mitochondrial</fullName>
    </submittedName>
</protein>